<dbReference type="Gene3D" id="2.30.30.320">
    <property type="entry name" value="DUF1653-like domain"/>
    <property type="match status" value="1"/>
</dbReference>
<sequence>MTTKYRHYKGGDYELVYEARMEADHSPVIVYRAANGTIWCRPRSVFFEMVGHLE</sequence>
<dbReference type="Proteomes" id="UP000622890">
    <property type="component" value="Unassembled WGS sequence"/>
</dbReference>
<protein>
    <submittedName>
        <fullName evidence="2">DUF1653 domain-containing protein</fullName>
    </submittedName>
</protein>
<proteinExistence type="predicted"/>
<comment type="caution">
    <text evidence="2">The sequence shown here is derived from an EMBL/GenBank/DDBJ whole genome shotgun (WGS) entry which is preliminary data.</text>
</comment>
<accession>A0A934T3L4</accession>
<gene>
    <name evidence="2" type="ORF">JJB74_32820</name>
</gene>
<feature type="domain" description="DUF1653" evidence="1">
    <location>
        <begin position="4"/>
        <end position="51"/>
    </location>
</feature>
<dbReference type="Pfam" id="PF07866">
    <property type="entry name" value="DUF1653"/>
    <property type="match status" value="1"/>
</dbReference>
<dbReference type="EMBL" id="JAEPBG010000060">
    <property type="protein sequence ID" value="MBK4739382.1"/>
    <property type="molecule type" value="Genomic_DNA"/>
</dbReference>
<keyword evidence="3" id="KW-1185">Reference proteome</keyword>
<name>A0A934T3L4_9BURK</name>
<evidence type="ECO:0000259" key="1">
    <source>
        <dbReference type="Pfam" id="PF07866"/>
    </source>
</evidence>
<organism evidence="2 3">
    <name type="scientific">Noviherbaspirillum pedocola</name>
    <dbReference type="NCBI Taxonomy" id="2801341"/>
    <lineage>
        <taxon>Bacteria</taxon>
        <taxon>Pseudomonadati</taxon>
        <taxon>Pseudomonadota</taxon>
        <taxon>Betaproteobacteria</taxon>
        <taxon>Burkholderiales</taxon>
        <taxon>Oxalobacteraceae</taxon>
        <taxon>Noviherbaspirillum</taxon>
    </lineage>
</organism>
<dbReference type="InterPro" id="IPR037135">
    <property type="entry name" value="DUF1653-like_dom_sf"/>
</dbReference>
<evidence type="ECO:0000313" key="2">
    <source>
        <dbReference type="EMBL" id="MBK4739382.1"/>
    </source>
</evidence>
<evidence type="ECO:0000313" key="3">
    <source>
        <dbReference type="Proteomes" id="UP000622890"/>
    </source>
</evidence>
<dbReference type="RefSeq" id="WP_200598745.1">
    <property type="nucleotide sequence ID" value="NZ_JAEPBG010000060.1"/>
</dbReference>
<dbReference type="InterPro" id="IPR023387">
    <property type="entry name" value="DUF1653-like_dom"/>
</dbReference>
<dbReference type="AlphaFoldDB" id="A0A934T3L4"/>
<reference evidence="2" key="1">
    <citation type="submission" date="2021-01" db="EMBL/GenBank/DDBJ databases">
        <title>Genome sequence of strain Noviherbaspirillum sp. DKR-6.</title>
        <authorList>
            <person name="Chaudhary D.K."/>
        </authorList>
    </citation>
    <scope>NUCLEOTIDE SEQUENCE</scope>
    <source>
        <strain evidence="2">DKR-6</strain>
    </source>
</reference>